<dbReference type="InterPro" id="IPR045076">
    <property type="entry name" value="MutS"/>
</dbReference>
<proteinExistence type="predicted"/>
<dbReference type="Gene3D" id="1.10.1420.10">
    <property type="match status" value="2"/>
</dbReference>
<gene>
    <name evidence="7" type="ORF">ACFQ5M_01180</name>
</gene>
<keyword evidence="4" id="KW-0238">DNA-binding</keyword>
<dbReference type="Pfam" id="PF00488">
    <property type="entry name" value="MutS_V"/>
    <property type="match status" value="1"/>
</dbReference>
<keyword evidence="2 7" id="KW-0378">Hydrolase</keyword>
<organism evidence="7 8">
    <name type="scientific">Agrilactobacillus yilanensis</name>
    <dbReference type="NCBI Taxonomy" id="2485997"/>
    <lineage>
        <taxon>Bacteria</taxon>
        <taxon>Bacillati</taxon>
        <taxon>Bacillota</taxon>
        <taxon>Bacilli</taxon>
        <taxon>Lactobacillales</taxon>
        <taxon>Lactobacillaceae</taxon>
        <taxon>Agrilactobacillus</taxon>
    </lineage>
</organism>
<evidence type="ECO:0000256" key="1">
    <source>
        <dbReference type="ARBA" id="ARBA00022741"/>
    </source>
</evidence>
<dbReference type="SMART" id="SM00533">
    <property type="entry name" value="MUTSd"/>
    <property type="match status" value="1"/>
</dbReference>
<protein>
    <submittedName>
        <fullName evidence="7">Endonuclease MutS2</fullName>
    </submittedName>
</protein>
<dbReference type="GO" id="GO:0004519">
    <property type="term" value="F:endonuclease activity"/>
    <property type="evidence" value="ECO:0007669"/>
    <property type="project" value="UniProtKB-KW"/>
</dbReference>
<evidence type="ECO:0000313" key="8">
    <source>
        <dbReference type="Proteomes" id="UP001597267"/>
    </source>
</evidence>
<accession>A0ABW4J4Z0</accession>
<reference evidence="8" key="1">
    <citation type="journal article" date="2019" name="Int. J. Syst. Evol. Microbiol.">
        <title>The Global Catalogue of Microorganisms (GCM) 10K type strain sequencing project: providing services to taxonomists for standard genome sequencing and annotation.</title>
        <authorList>
            <consortium name="The Broad Institute Genomics Platform"/>
            <consortium name="The Broad Institute Genome Sequencing Center for Infectious Disease"/>
            <person name="Wu L."/>
            <person name="Ma J."/>
        </authorList>
    </citation>
    <scope>NUCLEOTIDE SEQUENCE [LARGE SCALE GENOMIC DNA]</scope>
    <source>
        <strain evidence="8">CCM 8896</strain>
    </source>
</reference>
<evidence type="ECO:0000259" key="6">
    <source>
        <dbReference type="PROSITE" id="PS00486"/>
    </source>
</evidence>
<dbReference type="InterPro" id="IPR000432">
    <property type="entry name" value="DNA_mismatch_repair_MutS_C"/>
</dbReference>
<evidence type="ECO:0000256" key="3">
    <source>
        <dbReference type="ARBA" id="ARBA00022840"/>
    </source>
</evidence>
<name>A0ABW4J4Z0_9LACO</name>
<dbReference type="Gene3D" id="3.40.50.300">
    <property type="entry name" value="P-loop containing nucleotide triphosphate hydrolases"/>
    <property type="match status" value="1"/>
</dbReference>
<evidence type="ECO:0000313" key="7">
    <source>
        <dbReference type="EMBL" id="MFD1670701.1"/>
    </source>
</evidence>
<keyword evidence="8" id="KW-1185">Reference proteome</keyword>
<dbReference type="InterPro" id="IPR005747">
    <property type="entry name" value="MutS2"/>
</dbReference>
<sequence>MNQKTFEKLQYPELIAKVKPYCMSKLGQQYLEQLLPATDPVTVQRRLDETSNAKAILTTPQKVPALIATDVAAIVEMLTDGYILKPEELTKISIFLKDVRIIQNFMMAQQYIAPILADYAADLQPFRTIETEIERVIKNKRIEDDASKALQQTRQQIKATTQKIKERLRQFLASKQQRNYIQEFVITLKHDHYTIPIKASYKHQVAGEVIALSSKGQTAFMSPSSIQKLSDVLIDLKATESAIEYQILATLSGLVAEKIAPMTVNVQLIGQYDLIFAKAKYSQAIDGIAPKLNTQGQIRLVDCRHPLLTGTVVPLKFEIGQTYRSLMITGPNAGGKTIVLKTVGLVTLATMAGLHIAAAAGTEIAIFEQIFVDLGDNQSLENALSTFSAHMQNLSQILQTAQSKTLLLFDEIGSGTEPNEGAALAIALLEAFYQKGCTTVATTHYGEIKRFSETHPGFINAAMQFDNQTLQPKYQLLIGQAGDSNALWIARRMKIPEAIITKAAAYMTQGMTESH</sequence>
<dbReference type="InterPro" id="IPR007696">
    <property type="entry name" value="DNA_mismatch_repair_MutS_core"/>
</dbReference>
<dbReference type="SUPFAM" id="SSF52540">
    <property type="entry name" value="P-loop containing nucleoside triphosphate hydrolases"/>
    <property type="match status" value="1"/>
</dbReference>
<feature type="coiled-coil region" evidence="5">
    <location>
        <begin position="143"/>
        <end position="170"/>
    </location>
</feature>
<keyword evidence="5" id="KW-0175">Coiled coil</keyword>
<keyword evidence="2 7" id="KW-0540">Nuclease</keyword>
<keyword evidence="2 7" id="KW-0255">Endonuclease</keyword>
<dbReference type="SUPFAM" id="SSF48334">
    <property type="entry name" value="DNA repair protein MutS, domain III"/>
    <property type="match status" value="1"/>
</dbReference>
<dbReference type="SMART" id="SM00534">
    <property type="entry name" value="MUTSac"/>
    <property type="match status" value="1"/>
</dbReference>
<keyword evidence="1" id="KW-0547">Nucleotide-binding</keyword>
<dbReference type="PROSITE" id="PS00486">
    <property type="entry name" value="DNA_MISMATCH_REPAIR_2"/>
    <property type="match status" value="1"/>
</dbReference>
<dbReference type="PANTHER" id="PTHR48466:SF2">
    <property type="entry name" value="OS10G0509000 PROTEIN"/>
    <property type="match status" value="1"/>
</dbReference>
<comment type="caution">
    <text evidence="7">The sequence shown here is derived from an EMBL/GenBank/DDBJ whole genome shotgun (WGS) entry which is preliminary data.</text>
</comment>
<feature type="domain" description="DNA mismatch repair proteins mutS family" evidence="6">
    <location>
        <begin position="405"/>
        <end position="421"/>
    </location>
</feature>
<dbReference type="EMBL" id="JBHTOP010000002">
    <property type="protein sequence ID" value="MFD1670701.1"/>
    <property type="molecule type" value="Genomic_DNA"/>
</dbReference>
<dbReference type="NCBIfam" id="TIGR01069">
    <property type="entry name" value="mutS2"/>
    <property type="match status" value="1"/>
</dbReference>
<evidence type="ECO:0000256" key="5">
    <source>
        <dbReference type="SAM" id="Coils"/>
    </source>
</evidence>
<evidence type="ECO:0000256" key="4">
    <source>
        <dbReference type="ARBA" id="ARBA00023125"/>
    </source>
</evidence>
<dbReference type="InterPro" id="IPR027417">
    <property type="entry name" value="P-loop_NTPase"/>
</dbReference>
<dbReference type="PANTHER" id="PTHR48466">
    <property type="entry name" value="OS10G0509000 PROTEIN-RELATED"/>
    <property type="match status" value="1"/>
</dbReference>
<dbReference type="InterPro" id="IPR036187">
    <property type="entry name" value="DNA_mismatch_repair_MutS_sf"/>
</dbReference>
<keyword evidence="3" id="KW-0067">ATP-binding</keyword>
<dbReference type="RefSeq" id="WP_125712370.1">
    <property type="nucleotide sequence ID" value="NZ_JBHTOP010000002.1"/>
</dbReference>
<evidence type="ECO:0000256" key="2">
    <source>
        <dbReference type="ARBA" id="ARBA00022759"/>
    </source>
</evidence>
<dbReference type="Proteomes" id="UP001597267">
    <property type="component" value="Unassembled WGS sequence"/>
</dbReference>